<dbReference type="SUPFAM" id="SSF63825">
    <property type="entry name" value="YWTD domain"/>
    <property type="match status" value="2"/>
</dbReference>
<evidence type="ECO:0000313" key="10">
    <source>
        <dbReference type="EMBL" id="KAF7277477.1"/>
    </source>
</evidence>
<feature type="signal peptide" evidence="8">
    <location>
        <begin position="1"/>
        <end position="20"/>
    </location>
</feature>
<dbReference type="SMART" id="SM00135">
    <property type="entry name" value="LY"/>
    <property type="match status" value="9"/>
</dbReference>
<keyword evidence="1" id="KW-0245">EGF-like domain</keyword>
<evidence type="ECO:0000256" key="5">
    <source>
        <dbReference type="ARBA" id="ARBA00023180"/>
    </source>
</evidence>
<keyword evidence="2 8" id="KW-0732">Signal</keyword>
<dbReference type="EMBL" id="JAACXV010001716">
    <property type="protein sequence ID" value="KAF7277477.1"/>
    <property type="molecule type" value="Genomic_DNA"/>
</dbReference>
<dbReference type="AlphaFoldDB" id="A0A834IE83"/>
<keyword evidence="4" id="KW-1015">Disulfide bond</keyword>
<feature type="repeat" description="LDL-receptor class B" evidence="6">
    <location>
        <begin position="320"/>
        <end position="362"/>
    </location>
</feature>
<dbReference type="PANTHER" id="PTHR46513">
    <property type="entry name" value="VITELLOGENIN RECEPTOR-LIKE PROTEIN-RELATED-RELATED"/>
    <property type="match status" value="1"/>
</dbReference>
<feature type="domain" description="EGF-like" evidence="9">
    <location>
        <begin position="498"/>
        <end position="530"/>
    </location>
</feature>
<accession>A0A834IE83</accession>
<evidence type="ECO:0000256" key="6">
    <source>
        <dbReference type="PROSITE-ProRule" id="PRU00461"/>
    </source>
</evidence>
<keyword evidence="5" id="KW-0325">Glycoprotein</keyword>
<dbReference type="PROSITE" id="PS51120">
    <property type="entry name" value="LDLRB"/>
    <property type="match status" value="6"/>
</dbReference>
<evidence type="ECO:0000313" key="11">
    <source>
        <dbReference type="Proteomes" id="UP000625711"/>
    </source>
</evidence>
<organism evidence="10 11">
    <name type="scientific">Rhynchophorus ferrugineus</name>
    <name type="common">Red palm weevil</name>
    <name type="synonym">Curculio ferrugineus</name>
    <dbReference type="NCBI Taxonomy" id="354439"/>
    <lineage>
        <taxon>Eukaryota</taxon>
        <taxon>Metazoa</taxon>
        <taxon>Ecdysozoa</taxon>
        <taxon>Arthropoda</taxon>
        <taxon>Hexapoda</taxon>
        <taxon>Insecta</taxon>
        <taxon>Pterygota</taxon>
        <taxon>Neoptera</taxon>
        <taxon>Endopterygota</taxon>
        <taxon>Coleoptera</taxon>
        <taxon>Polyphaga</taxon>
        <taxon>Cucujiformia</taxon>
        <taxon>Curculionidae</taxon>
        <taxon>Dryophthorinae</taxon>
        <taxon>Rhynchophorus</taxon>
    </lineage>
</organism>
<keyword evidence="7" id="KW-0472">Membrane</keyword>
<dbReference type="InterPro" id="IPR000033">
    <property type="entry name" value="LDLR_classB_rpt"/>
</dbReference>
<dbReference type="OrthoDB" id="10066840at2759"/>
<proteinExistence type="predicted"/>
<keyword evidence="7" id="KW-1133">Transmembrane helix</keyword>
<keyword evidence="3" id="KW-0677">Repeat</keyword>
<feature type="repeat" description="LDL-receptor class B" evidence="6">
    <location>
        <begin position="363"/>
        <end position="407"/>
    </location>
</feature>
<dbReference type="Gene3D" id="2.120.10.30">
    <property type="entry name" value="TolB, C-terminal domain"/>
    <property type="match status" value="2"/>
</dbReference>
<feature type="repeat" description="LDL-receptor class B" evidence="6">
    <location>
        <begin position="13"/>
        <end position="55"/>
    </location>
</feature>
<gene>
    <name evidence="10" type="ORF">GWI33_007114</name>
</gene>
<evidence type="ECO:0000256" key="3">
    <source>
        <dbReference type="ARBA" id="ARBA00022737"/>
    </source>
</evidence>
<evidence type="ECO:0000256" key="1">
    <source>
        <dbReference type="ARBA" id="ARBA00022536"/>
    </source>
</evidence>
<dbReference type="SMART" id="SM00181">
    <property type="entry name" value="EGF"/>
    <property type="match status" value="2"/>
</dbReference>
<protein>
    <recommendedName>
        <fullName evidence="9">EGF-like domain-containing protein</fullName>
    </recommendedName>
</protein>
<name>A0A834IE83_RHYFE</name>
<feature type="repeat" description="LDL-receptor class B" evidence="6">
    <location>
        <begin position="101"/>
        <end position="142"/>
    </location>
</feature>
<evidence type="ECO:0000256" key="8">
    <source>
        <dbReference type="SAM" id="SignalP"/>
    </source>
</evidence>
<dbReference type="FunFam" id="2.120.10.30:FF:000241">
    <property type="entry name" value="Low-density lipoprotein receptor-related protein 6"/>
    <property type="match status" value="2"/>
</dbReference>
<evidence type="ECO:0000256" key="2">
    <source>
        <dbReference type="ARBA" id="ARBA00022729"/>
    </source>
</evidence>
<feature type="domain" description="EGF-like" evidence="9">
    <location>
        <begin position="189"/>
        <end position="227"/>
    </location>
</feature>
<evidence type="ECO:0000256" key="7">
    <source>
        <dbReference type="SAM" id="Phobius"/>
    </source>
</evidence>
<feature type="repeat" description="LDL-receptor class B" evidence="6">
    <location>
        <begin position="56"/>
        <end position="100"/>
    </location>
</feature>
<feature type="transmembrane region" description="Helical" evidence="7">
    <location>
        <begin position="584"/>
        <end position="609"/>
    </location>
</feature>
<dbReference type="Proteomes" id="UP000625711">
    <property type="component" value="Unassembled WGS sequence"/>
</dbReference>
<sequence length="708" mass="80912">MICYLVYIYMFFLKIYWTDGERDSIEVAELNGTNRKVLFNSKVYNPRAITLHYHHGLMFWSDWGNQEPKIESAHMDGTNRKTLINKNIAWPNGLAIDRPASRLFWNDGKLNTIESSDFDGKDRRVIIQNVPHPYGLVVVGSHIYWTDWKTQALHRADKDTGDDRTIIRGDLEGLMDVRSVQSDNIAENACGEDNGGCSHLCLRNPNGYSCACPTGLARSKINPNHCEPIPRTFLLTAARYSLSQISLDTSDAWDVTLPIKDEMQNVIDIDFHYRKKLIFYADIGTNSIKRVDMYNMSDVRTIVSKNLSSPDGLTVDWLADNIYWTNTGNKVIEVARLDGSSRKVIVSRQVDDPRSLVVNPKRGFLYWSDWDQINPRIERSNLDGSNRIAIIKKDLSFPIGLVIDFSNRRLYWIDAKLNEERIETSDYAGNNRVTLPIDKTHPFSLTQYQEWLFWTDWDHKCIMRAEKINGHGKIVIRPMHAAMGITMVSEERQTSWNPCMVNNGNCTHLCFFKHKGYSCGCPDKYTPSCKTSPTSRVSNVCPENKGYDCIKDDEWEDEDEYEKSMNPKYGPEPEEPGIVEQTSAFYVITLVPMIAIILASIGVVAYILIKRGKKNYLYGASRSFSNPNYYSNDANAQQNPADRKQFIWKRLKYDKSQERVYEETVGASPEVTSLIPAILTPCSSNCEAVTPEMERSPSVTPLHKVEIQ</sequence>
<evidence type="ECO:0000256" key="4">
    <source>
        <dbReference type="ARBA" id="ARBA00023157"/>
    </source>
</evidence>
<dbReference type="SUPFAM" id="SSF57196">
    <property type="entry name" value="EGF/Laminin"/>
    <property type="match status" value="1"/>
</dbReference>
<dbReference type="InterPro" id="IPR050778">
    <property type="entry name" value="Cueball_EGF_LRP_Nidogen"/>
</dbReference>
<dbReference type="Pfam" id="PF00058">
    <property type="entry name" value="Ldl_recept_b"/>
    <property type="match status" value="7"/>
</dbReference>
<comment type="caution">
    <text evidence="10">The sequence shown here is derived from an EMBL/GenBank/DDBJ whole genome shotgun (WGS) entry which is preliminary data.</text>
</comment>
<dbReference type="Pfam" id="PF14670">
    <property type="entry name" value="FXa_inhibition"/>
    <property type="match status" value="1"/>
</dbReference>
<dbReference type="PANTHER" id="PTHR46513:SF13">
    <property type="entry name" value="EGF-LIKE DOMAIN-CONTAINING PROTEIN"/>
    <property type="match status" value="1"/>
</dbReference>
<evidence type="ECO:0000259" key="9">
    <source>
        <dbReference type="SMART" id="SM00181"/>
    </source>
</evidence>
<keyword evidence="11" id="KW-1185">Reference proteome</keyword>
<keyword evidence="7" id="KW-0812">Transmembrane</keyword>
<feature type="chain" id="PRO_5032909295" description="EGF-like domain-containing protein" evidence="8">
    <location>
        <begin position="21"/>
        <end position="708"/>
    </location>
</feature>
<dbReference type="InterPro" id="IPR000742">
    <property type="entry name" value="EGF"/>
</dbReference>
<feature type="repeat" description="LDL-receptor class B" evidence="6">
    <location>
        <begin position="276"/>
        <end position="319"/>
    </location>
</feature>
<dbReference type="InterPro" id="IPR011042">
    <property type="entry name" value="6-blade_b-propeller_TolB-like"/>
</dbReference>
<reference evidence="10" key="1">
    <citation type="submission" date="2020-08" db="EMBL/GenBank/DDBJ databases">
        <title>Genome sequencing and assembly of the red palm weevil Rhynchophorus ferrugineus.</title>
        <authorList>
            <person name="Dias G.B."/>
            <person name="Bergman C.M."/>
            <person name="Manee M."/>
        </authorList>
    </citation>
    <scope>NUCLEOTIDE SEQUENCE</scope>
    <source>
        <strain evidence="10">AA-2017</strain>
        <tissue evidence="10">Whole larva</tissue>
    </source>
</reference>